<dbReference type="STRING" id="1123360.thalar_03567"/>
<dbReference type="InterPro" id="IPR039131">
    <property type="entry name" value="NDUFAF1"/>
</dbReference>
<evidence type="ECO:0000259" key="3">
    <source>
        <dbReference type="Pfam" id="PF08547"/>
    </source>
</evidence>
<evidence type="ECO:0000256" key="1">
    <source>
        <dbReference type="ARBA" id="ARBA00007884"/>
    </source>
</evidence>
<reference evidence="5" key="1">
    <citation type="journal article" date="2013" name="Stand. Genomic Sci.">
        <title>Genome sequence of the Litoreibacter arenae type strain (DSM 19593(T)), a member of the Roseobacter clade isolated from sea sand.</title>
        <authorList>
            <person name="Riedel T."/>
            <person name="Fiebig A."/>
            <person name="Petersen J."/>
            <person name="Gronow S."/>
            <person name="Kyrpides N.C."/>
            <person name="Goker M."/>
            <person name="Klenk H.P."/>
        </authorList>
    </citation>
    <scope>NUCLEOTIDE SEQUENCE [LARGE SCALE GENOMIC DNA]</scope>
    <source>
        <strain evidence="5">DSM 19593</strain>
    </source>
</reference>
<organism evidence="4 5">
    <name type="scientific">Litoreibacter arenae DSM 19593</name>
    <dbReference type="NCBI Taxonomy" id="1123360"/>
    <lineage>
        <taxon>Bacteria</taxon>
        <taxon>Pseudomonadati</taxon>
        <taxon>Pseudomonadota</taxon>
        <taxon>Alphaproteobacteria</taxon>
        <taxon>Rhodobacterales</taxon>
        <taxon>Roseobacteraceae</taxon>
        <taxon>Litoreibacter</taxon>
    </lineage>
</organism>
<keyword evidence="2" id="KW-0732">Signal</keyword>
<sequence>MQALNCRDATPRFQTMSKNQLLAAFALLLAGNSVAAEETQMKLNPDWEYVADGVMGGVSSGRATKAEVKGREAMRLQGQVSLDNNGGFVQMAFDLGPDGGAFDASEWSGIWLEVSGNHEEYDLRLRTDELSRPWQSFRADFVAPEEWTEIRMPFTDFEPHRTDTALNTERLRRIGVLAIGREFEADVAVAAVGLYKD</sequence>
<dbReference type="EMBL" id="AONI01000015">
    <property type="protein sequence ID" value="EPX77840.1"/>
    <property type="molecule type" value="Genomic_DNA"/>
</dbReference>
<dbReference type="HOGENOM" id="CLU_059028_5_2_5"/>
<comment type="similarity">
    <text evidence="1">Belongs to the CIA30 family.</text>
</comment>
<keyword evidence="5" id="KW-1185">Reference proteome</keyword>
<dbReference type="eggNOG" id="ENOG5032SUX">
    <property type="taxonomic scope" value="Bacteria"/>
</dbReference>
<proteinExistence type="inferred from homology"/>
<dbReference type="InterPro" id="IPR013857">
    <property type="entry name" value="NADH-UbQ_OxRdtase-assoc_prot30"/>
</dbReference>
<dbReference type="PATRIC" id="fig|1123360.3.peg.3534"/>
<feature type="signal peptide" evidence="2">
    <location>
        <begin position="1"/>
        <end position="35"/>
    </location>
</feature>
<dbReference type="SUPFAM" id="SSF49785">
    <property type="entry name" value="Galactose-binding domain-like"/>
    <property type="match status" value="1"/>
</dbReference>
<evidence type="ECO:0000256" key="2">
    <source>
        <dbReference type="SAM" id="SignalP"/>
    </source>
</evidence>
<name>S9RIA3_9RHOB</name>
<comment type="caution">
    <text evidence="4">The sequence shown here is derived from an EMBL/GenBank/DDBJ whole genome shotgun (WGS) entry which is preliminary data.</text>
</comment>
<gene>
    <name evidence="4" type="ORF">thalar_03567</name>
</gene>
<protein>
    <recommendedName>
        <fullName evidence="3">NADH:ubiquinone oxidoreductase intermediate-associated protein 30 domain-containing protein</fullName>
    </recommendedName>
</protein>
<dbReference type="InterPro" id="IPR008979">
    <property type="entry name" value="Galactose-bd-like_sf"/>
</dbReference>
<dbReference type="Pfam" id="PF08547">
    <property type="entry name" value="CIA30"/>
    <property type="match status" value="1"/>
</dbReference>
<feature type="domain" description="NADH:ubiquinone oxidoreductase intermediate-associated protein 30" evidence="3">
    <location>
        <begin position="44"/>
        <end position="181"/>
    </location>
</feature>
<dbReference type="PANTHER" id="PTHR13194">
    <property type="entry name" value="COMPLEX I INTERMEDIATE-ASSOCIATED PROTEIN 30"/>
    <property type="match status" value="1"/>
</dbReference>
<accession>S9RIA3</accession>
<dbReference type="Proteomes" id="UP000015351">
    <property type="component" value="Unassembled WGS sequence"/>
</dbReference>
<evidence type="ECO:0000313" key="4">
    <source>
        <dbReference type="EMBL" id="EPX77840.1"/>
    </source>
</evidence>
<dbReference type="AlphaFoldDB" id="S9RIA3"/>
<evidence type="ECO:0000313" key="5">
    <source>
        <dbReference type="Proteomes" id="UP000015351"/>
    </source>
</evidence>
<dbReference type="PANTHER" id="PTHR13194:SF19">
    <property type="entry name" value="NAD(P)-BINDING ROSSMANN-FOLD SUPERFAMILY PROTEIN"/>
    <property type="match status" value="1"/>
</dbReference>
<feature type="chain" id="PRO_5004555758" description="NADH:ubiquinone oxidoreductase intermediate-associated protein 30 domain-containing protein" evidence="2">
    <location>
        <begin position="36"/>
        <end position="197"/>
    </location>
</feature>